<feature type="signal peptide" evidence="2">
    <location>
        <begin position="1"/>
        <end position="20"/>
    </location>
</feature>
<sequence>MSLRLVALSGLFLAALPVMAQQDYDYSPPPADQAPQAEDDGLGLIERGMGMILQNLMDDVGPDLNNLGDSMSGALSRMAPVLKDLSVLVDDLGNYQTPERLENGDIIIRRKADAPPPPPIGDSLKEFGAPEDQDKTPVVPRDPYAPEIEL</sequence>
<evidence type="ECO:0000256" key="2">
    <source>
        <dbReference type="SAM" id="SignalP"/>
    </source>
</evidence>
<organism evidence="3 4">
    <name type="scientific">Paracoccus maritimus</name>
    <dbReference type="NCBI Taxonomy" id="2933292"/>
    <lineage>
        <taxon>Bacteria</taxon>
        <taxon>Pseudomonadati</taxon>
        <taxon>Pseudomonadota</taxon>
        <taxon>Alphaproteobacteria</taxon>
        <taxon>Rhodobacterales</taxon>
        <taxon>Paracoccaceae</taxon>
        <taxon>Paracoccus</taxon>
    </lineage>
</organism>
<dbReference type="Proteomes" id="UP001320702">
    <property type="component" value="Unassembled WGS sequence"/>
</dbReference>
<accession>A0ABT2KBD4</accession>
<proteinExistence type="predicted"/>
<evidence type="ECO:0000313" key="3">
    <source>
        <dbReference type="EMBL" id="MCT4333852.1"/>
    </source>
</evidence>
<name>A0ABT2KBD4_9RHOB</name>
<protein>
    <recommendedName>
        <fullName evidence="5">AAA+ family ATPase</fullName>
    </recommendedName>
</protein>
<feature type="chain" id="PRO_5046585463" description="AAA+ family ATPase" evidence="2">
    <location>
        <begin position="21"/>
        <end position="150"/>
    </location>
</feature>
<comment type="caution">
    <text evidence="3">The sequence shown here is derived from an EMBL/GenBank/DDBJ whole genome shotgun (WGS) entry which is preliminary data.</text>
</comment>
<reference evidence="3 4" key="1">
    <citation type="submission" date="2022-04" db="EMBL/GenBank/DDBJ databases">
        <title>Paracoccus sp. YLB-12 draft genome sequence.</title>
        <authorList>
            <person name="Yu L."/>
        </authorList>
    </citation>
    <scope>NUCLEOTIDE SEQUENCE [LARGE SCALE GENOMIC DNA]</scope>
    <source>
        <strain evidence="3 4">YLB-12</strain>
    </source>
</reference>
<dbReference type="EMBL" id="JANAVZ010000007">
    <property type="protein sequence ID" value="MCT4333852.1"/>
    <property type="molecule type" value="Genomic_DNA"/>
</dbReference>
<feature type="region of interest" description="Disordered" evidence="1">
    <location>
        <begin position="106"/>
        <end position="150"/>
    </location>
</feature>
<gene>
    <name evidence="3" type="ORF">MU516_13370</name>
</gene>
<keyword evidence="2" id="KW-0732">Signal</keyword>
<evidence type="ECO:0000313" key="4">
    <source>
        <dbReference type="Proteomes" id="UP001320702"/>
    </source>
</evidence>
<keyword evidence="4" id="KW-1185">Reference proteome</keyword>
<evidence type="ECO:0008006" key="5">
    <source>
        <dbReference type="Google" id="ProtNLM"/>
    </source>
</evidence>
<evidence type="ECO:0000256" key="1">
    <source>
        <dbReference type="SAM" id="MobiDB-lite"/>
    </source>
</evidence>